<name>A0A816J688_BRANA</name>
<proteinExistence type="predicted"/>
<organism evidence="1">
    <name type="scientific">Brassica napus</name>
    <name type="common">Rape</name>
    <dbReference type="NCBI Taxonomy" id="3708"/>
    <lineage>
        <taxon>Eukaryota</taxon>
        <taxon>Viridiplantae</taxon>
        <taxon>Streptophyta</taxon>
        <taxon>Embryophyta</taxon>
        <taxon>Tracheophyta</taxon>
        <taxon>Spermatophyta</taxon>
        <taxon>Magnoliopsida</taxon>
        <taxon>eudicotyledons</taxon>
        <taxon>Gunneridae</taxon>
        <taxon>Pentapetalae</taxon>
        <taxon>rosids</taxon>
        <taxon>malvids</taxon>
        <taxon>Brassicales</taxon>
        <taxon>Brassicaceae</taxon>
        <taxon>Brassiceae</taxon>
        <taxon>Brassica</taxon>
    </lineage>
</organism>
<dbReference type="Proteomes" id="UP001295469">
    <property type="component" value="Chromosome C09"/>
</dbReference>
<dbReference type="AlphaFoldDB" id="A0A816J688"/>
<reference evidence="1" key="1">
    <citation type="submission" date="2021-01" db="EMBL/GenBank/DDBJ databases">
        <authorList>
            <consortium name="Genoscope - CEA"/>
            <person name="William W."/>
        </authorList>
    </citation>
    <scope>NUCLEOTIDE SEQUENCE</scope>
</reference>
<dbReference type="Gene3D" id="3.40.50.720">
    <property type="entry name" value="NAD(P)-binding Rossmann-like Domain"/>
    <property type="match status" value="1"/>
</dbReference>
<sequence>MGSFVATKTEDRYCSLQRSTTWWAHCHTWTSRVVSRLMLSLSPLSFHADVSKTCIELKKHLITASYVDGETSM</sequence>
<dbReference type="EMBL" id="HG994373">
    <property type="protein sequence ID" value="CAF1734555.1"/>
    <property type="molecule type" value="Genomic_DNA"/>
</dbReference>
<evidence type="ECO:0000313" key="1">
    <source>
        <dbReference type="EMBL" id="CAF1734555.1"/>
    </source>
</evidence>
<protein>
    <submittedName>
        <fullName evidence="1">(rape) hypothetical protein</fullName>
    </submittedName>
</protein>
<accession>A0A816J688</accession>
<gene>
    <name evidence="1" type="ORF">DARMORV10_C09P28580.1</name>
</gene>